<gene>
    <name evidence="1" type="ORF">NE686_16950</name>
</gene>
<proteinExistence type="predicted"/>
<accession>A0ABT1SE75</accession>
<dbReference type="RefSeq" id="WP_094904330.1">
    <property type="nucleotide sequence ID" value="NZ_JAHLOH010000045.1"/>
</dbReference>
<name>A0ABT1SE75_9FIRM</name>
<protein>
    <submittedName>
        <fullName evidence="1">Sporulation protein YtxC</fullName>
    </submittedName>
</protein>
<organism evidence="1 2">
    <name type="scientific">Tissierella carlieri</name>
    <dbReference type="NCBI Taxonomy" id="689904"/>
    <lineage>
        <taxon>Bacteria</taxon>
        <taxon>Bacillati</taxon>
        <taxon>Bacillota</taxon>
        <taxon>Tissierellia</taxon>
        <taxon>Tissierellales</taxon>
        <taxon>Tissierellaceae</taxon>
        <taxon>Tissierella</taxon>
    </lineage>
</organism>
<comment type="caution">
    <text evidence="1">The sequence shown here is derived from an EMBL/GenBank/DDBJ whole genome shotgun (WGS) entry which is preliminary data.</text>
</comment>
<evidence type="ECO:0000313" key="1">
    <source>
        <dbReference type="EMBL" id="MCQ4924792.1"/>
    </source>
</evidence>
<dbReference type="Pfam" id="PF08812">
    <property type="entry name" value="YtxC"/>
    <property type="match status" value="1"/>
</dbReference>
<reference evidence="1 2" key="1">
    <citation type="submission" date="2022-06" db="EMBL/GenBank/DDBJ databases">
        <title>Isolation of gut microbiota from human fecal samples.</title>
        <authorList>
            <person name="Pamer E.G."/>
            <person name="Barat B."/>
            <person name="Waligurski E."/>
            <person name="Medina S."/>
            <person name="Paddock L."/>
            <person name="Mostad J."/>
        </authorList>
    </citation>
    <scope>NUCLEOTIDE SEQUENCE [LARGE SCALE GENOMIC DNA]</scope>
    <source>
        <strain evidence="1 2">DFI.7.95</strain>
    </source>
</reference>
<dbReference type="EMBL" id="JANGAC010000015">
    <property type="protein sequence ID" value="MCQ4924792.1"/>
    <property type="molecule type" value="Genomic_DNA"/>
</dbReference>
<dbReference type="InterPro" id="IPR014199">
    <property type="entry name" value="Spore_YtxC"/>
</dbReference>
<sequence>MQTIKIGGNVNKDEVKNLINRYFSNSKVNVQEEDYEERYEFSLSLGTKKNLEDIAFYRAVANLVQDIILEIYIKPIIMNRVVKICDDYSSSDKEGIVTSTHLAILNENYYIKEKNMVNEEILNHLIENNSILIDGFMNFRLRRFIYIVDISVEKAIGQFEIEREYLEFLSMLQYFVDIQEPKYELVNVIIKENDYFLLDKDNNIIENGLLEYAPDDQWYEDISKADLLVSSLIVLSPIKLVLHVEEGKEKELVNVISQVFRDKVQFCDGCDTCNLKAKLKKGK</sequence>
<evidence type="ECO:0000313" key="2">
    <source>
        <dbReference type="Proteomes" id="UP001524478"/>
    </source>
</evidence>
<keyword evidence="2" id="KW-1185">Reference proteome</keyword>
<dbReference type="Proteomes" id="UP001524478">
    <property type="component" value="Unassembled WGS sequence"/>
</dbReference>